<dbReference type="AlphaFoldDB" id="A0A518ALD1"/>
<evidence type="ECO:0000313" key="1">
    <source>
        <dbReference type="EMBL" id="QDU55535.1"/>
    </source>
</evidence>
<dbReference type="EMBL" id="CP036278">
    <property type="protein sequence ID" value="QDU55535.1"/>
    <property type="molecule type" value="Genomic_DNA"/>
</dbReference>
<accession>A0A518ALD1</accession>
<protein>
    <submittedName>
        <fullName evidence="1">Uncharacterized protein</fullName>
    </submittedName>
</protein>
<reference evidence="1 2" key="1">
    <citation type="submission" date="2019-02" db="EMBL/GenBank/DDBJ databases">
        <title>Deep-cultivation of Planctomycetes and their phenomic and genomic characterization uncovers novel biology.</title>
        <authorList>
            <person name="Wiegand S."/>
            <person name="Jogler M."/>
            <person name="Boedeker C."/>
            <person name="Pinto D."/>
            <person name="Vollmers J."/>
            <person name="Rivas-Marin E."/>
            <person name="Kohn T."/>
            <person name="Peeters S.H."/>
            <person name="Heuer A."/>
            <person name="Rast P."/>
            <person name="Oberbeckmann S."/>
            <person name="Bunk B."/>
            <person name="Jeske O."/>
            <person name="Meyerdierks A."/>
            <person name="Storesund J.E."/>
            <person name="Kallscheuer N."/>
            <person name="Luecker S."/>
            <person name="Lage O.M."/>
            <person name="Pohl T."/>
            <person name="Merkel B.J."/>
            <person name="Hornburger P."/>
            <person name="Mueller R.-W."/>
            <person name="Bruemmer F."/>
            <person name="Labrenz M."/>
            <person name="Spormann A.M."/>
            <person name="Op den Camp H."/>
            <person name="Overmann J."/>
            <person name="Amann R."/>
            <person name="Jetten M.S.M."/>
            <person name="Mascher T."/>
            <person name="Medema M.H."/>
            <person name="Devos D.P."/>
            <person name="Kaster A.-K."/>
            <person name="Ovreas L."/>
            <person name="Rohde M."/>
            <person name="Galperin M.Y."/>
            <person name="Jogler C."/>
        </authorList>
    </citation>
    <scope>NUCLEOTIDE SEQUENCE [LARGE SCALE GENOMIC DNA]</scope>
    <source>
        <strain evidence="1 2">Pan181</strain>
    </source>
</reference>
<sequence length="164" mass="19260">MPLFTNIHDIAAARGAIDRCRYGVIEARAGELYHLQLRPFPKLISWPEIWPVRLRFHARGPMDRCRLYYNQPLTSPNYLALKYIVSTERTSYATFRAALAVLDAVASIKQIDAILCDVANPRLTDRLMHRWGWEAHKPERWHRNFIRRFYGEYPASVRSFFQPA</sequence>
<name>A0A518ALD1_9BACT</name>
<gene>
    <name evidence="1" type="ORF">Pan181_17270</name>
</gene>
<proteinExistence type="predicted"/>
<keyword evidence="2" id="KW-1185">Reference proteome</keyword>
<dbReference type="OrthoDB" id="286488at2"/>
<evidence type="ECO:0000313" key="2">
    <source>
        <dbReference type="Proteomes" id="UP000315750"/>
    </source>
</evidence>
<organism evidence="1 2">
    <name type="scientific">Aeoliella mucimassa</name>
    <dbReference type="NCBI Taxonomy" id="2527972"/>
    <lineage>
        <taxon>Bacteria</taxon>
        <taxon>Pseudomonadati</taxon>
        <taxon>Planctomycetota</taxon>
        <taxon>Planctomycetia</taxon>
        <taxon>Pirellulales</taxon>
        <taxon>Lacipirellulaceae</taxon>
        <taxon>Aeoliella</taxon>
    </lineage>
</organism>
<dbReference type="RefSeq" id="WP_145246382.1">
    <property type="nucleotide sequence ID" value="NZ_CP036278.1"/>
</dbReference>
<dbReference type="KEGG" id="amuc:Pan181_17270"/>
<dbReference type="Proteomes" id="UP000315750">
    <property type="component" value="Chromosome"/>
</dbReference>